<evidence type="ECO:0000256" key="8">
    <source>
        <dbReference type="ARBA" id="ARBA00023125"/>
    </source>
</evidence>
<dbReference type="InterPro" id="IPR013506">
    <property type="entry name" value="Topo_IIA_bsu_dom2"/>
</dbReference>
<dbReference type="Proteomes" id="UP000222894">
    <property type="component" value="Genome"/>
</dbReference>
<dbReference type="Pfam" id="PF00204">
    <property type="entry name" value="DNA_gyraseB"/>
    <property type="match status" value="1"/>
</dbReference>
<evidence type="ECO:0000259" key="11">
    <source>
        <dbReference type="Pfam" id="PF02518"/>
    </source>
</evidence>
<dbReference type="GO" id="GO:0006265">
    <property type="term" value="P:DNA topological change"/>
    <property type="evidence" value="ECO:0007669"/>
    <property type="project" value="InterPro"/>
</dbReference>
<evidence type="ECO:0000256" key="2">
    <source>
        <dbReference type="ARBA" id="ARBA00001946"/>
    </source>
</evidence>
<keyword evidence="6" id="KW-0067">ATP-binding</keyword>
<dbReference type="EC" id="5.6.2.2" evidence="4"/>
<dbReference type="Gene3D" id="3.30.565.10">
    <property type="entry name" value="Histidine kinase-like ATPase, C-terminal domain"/>
    <property type="match status" value="1"/>
</dbReference>
<evidence type="ECO:0000256" key="7">
    <source>
        <dbReference type="ARBA" id="ARBA00023029"/>
    </source>
</evidence>
<dbReference type="SUPFAM" id="SSF55874">
    <property type="entry name" value="ATPase domain of HSP90 chaperone/DNA topoisomerase II/histidine kinase"/>
    <property type="match status" value="1"/>
</dbReference>
<dbReference type="PANTHER" id="PTHR10169:SF38">
    <property type="entry name" value="DNA TOPOISOMERASE 2"/>
    <property type="match status" value="1"/>
</dbReference>
<dbReference type="InterPro" id="IPR003594">
    <property type="entry name" value="HATPase_dom"/>
</dbReference>
<dbReference type="Gene3D" id="3.30.230.10">
    <property type="match status" value="1"/>
</dbReference>
<dbReference type="GO" id="GO:0003918">
    <property type="term" value="F:DNA topoisomerase type II (double strand cut, ATP-hydrolyzing) activity"/>
    <property type="evidence" value="ECO:0007669"/>
    <property type="project" value="UniProtKB-EC"/>
</dbReference>
<dbReference type="InterPro" id="IPR036890">
    <property type="entry name" value="HATPase_C_sf"/>
</dbReference>
<comment type="cofactor">
    <cofactor evidence="2">
        <name>Mg(2+)</name>
        <dbReference type="ChEBI" id="CHEBI:18420"/>
    </cofactor>
</comment>
<dbReference type="InterPro" id="IPR001241">
    <property type="entry name" value="Topo_IIA"/>
</dbReference>
<keyword evidence="9 13" id="KW-0413">Isomerase</keyword>
<evidence type="ECO:0000313" key="14">
    <source>
        <dbReference type="Proteomes" id="UP000222894"/>
    </source>
</evidence>
<dbReference type="InterPro" id="IPR020568">
    <property type="entry name" value="Ribosomal_Su5_D2-typ_SF"/>
</dbReference>
<comment type="similarity">
    <text evidence="3">Belongs to the type II topoisomerase family.</text>
</comment>
<dbReference type="Pfam" id="PF02518">
    <property type="entry name" value="HATPase_c"/>
    <property type="match status" value="1"/>
</dbReference>
<evidence type="ECO:0000259" key="12">
    <source>
        <dbReference type="Pfam" id="PF16898"/>
    </source>
</evidence>
<evidence type="ECO:0000256" key="5">
    <source>
        <dbReference type="ARBA" id="ARBA00022741"/>
    </source>
</evidence>
<dbReference type="PANTHER" id="PTHR10169">
    <property type="entry name" value="DNA TOPOISOMERASE/GYRASE"/>
    <property type="match status" value="1"/>
</dbReference>
<evidence type="ECO:0000259" key="10">
    <source>
        <dbReference type="Pfam" id="PF00204"/>
    </source>
</evidence>
<keyword evidence="5" id="KW-0547">Nucleotide-binding</keyword>
<dbReference type="PRINTS" id="PR00418">
    <property type="entry name" value="TPI2FAMILY"/>
</dbReference>
<evidence type="ECO:0000256" key="4">
    <source>
        <dbReference type="ARBA" id="ARBA00012895"/>
    </source>
</evidence>
<dbReference type="InterPro" id="IPR014721">
    <property type="entry name" value="Ribsml_uS5_D2-typ_fold_subgr"/>
</dbReference>
<dbReference type="SUPFAM" id="SSF56719">
    <property type="entry name" value="Type II DNA topoisomerase"/>
    <property type="match status" value="1"/>
</dbReference>
<dbReference type="EMBL" id="KY290948">
    <property type="protein sequence ID" value="APU00479.1"/>
    <property type="molecule type" value="Genomic_DNA"/>
</dbReference>
<sequence>MSDEFKVLTPREHVILRPNMYVGSVAYEPHERFLFGKFQSVSYVPGLVKIIDEIIDNSVDEGIRTDFKFANKIDIRFDLLEGSVTVVDNGRGIPQSMVETPDGEMPKPVAAWTQTMAGSNFDDTNRVSMGMNGVGSSLTNFFSKKFIGETCDGKNFLTVTCSEGASNIDWETKPGKIKGTSVYFIPDEKHFEGRTIDQQIIDIISDRITALSVVFPQIKFTINGQIASMKFADYAKMFGDESLIVESDRFSIAICNSPEGFRQVSYVNGLNIKNGGSHIDYLVDGISEELMPAIKKKHKIEISKARVKECLTMVVVVRGMSNLRFDSQTKERLTNPAGEVKSHFDLDFKKLSKQIMNTDAILQPIIEAALARHLAAEKAAMTKAQKAAAKTNCAKHIKAGEWGRNDIETTLFLTEGESAIGYLLKVKDENLHGGYALRGKVMNTWGMKGSDVLKNNELSDICAITGLDLANPDDISQRKYKNIAIMTDADPDGQGSIYPCLLAFFARWPKLFDEGSVRFVKTPVVILNKGKNTKWFYTLTEFEKEKKDYKGWDLRYIKGLGSLREHEYSDVVNNPNYDIVDLGDDWEELFEMLLGDDAALRKEWMSQ</sequence>
<dbReference type="GO" id="GO:0003677">
    <property type="term" value="F:DNA binding"/>
    <property type="evidence" value="ECO:0007669"/>
    <property type="project" value="UniProtKB-KW"/>
</dbReference>
<dbReference type="InterPro" id="IPR013760">
    <property type="entry name" value="Topo_IIA-like_dom_sf"/>
</dbReference>
<dbReference type="Gene3D" id="3.40.50.670">
    <property type="match status" value="1"/>
</dbReference>
<keyword evidence="7" id="KW-0799">Topoisomerase</keyword>
<proteinExistence type="inferred from homology"/>
<evidence type="ECO:0000256" key="6">
    <source>
        <dbReference type="ARBA" id="ARBA00022840"/>
    </source>
</evidence>
<feature type="domain" description="Histidine kinase/HSP90-like ATPase" evidence="11">
    <location>
        <begin position="46"/>
        <end position="186"/>
    </location>
</feature>
<dbReference type="InterPro" id="IPR031660">
    <property type="entry name" value="TOPRIM_C"/>
</dbReference>
<feature type="domain" description="DNA topoisomerase type IIA subunit B" evidence="10">
    <location>
        <begin position="252"/>
        <end position="380"/>
    </location>
</feature>
<dbReference type="GO" id="GO:0000819">
    <property type="term" value="P:sister chromatid segregation"/>
    <property type="evidence" value="ECO:0007669"/>
    <property type="project" value="TreeGrafter"/>
</dbReference>
<accession>A0A219Y928</accession>
<dbReference type="SMART" id="SM00433">
    <property type="entry name" value="TOP2c"/>
    <property type="match status" value="1"/>
</dbReference>
<comment type="catalytic activity">
    <reaction evidence="1">
        <text>ATP-dependent breakage, passage and rejoining of double-stranded DNA.</text>
        <dbReference type="EC" id="5.6.2.2"/>
    </reaction>
</comment>
<reference evidence="13 14" key="1">
    <citation type="journal article" date="2017" name="Sci. Rep.">
        <title>Characterization and diversity of phages infecting Aeromonas salmonicida subsp. salmonicida.</title>
        <authorList>
            <person name="Vincent A.T."/>
            <person name="Paquet V.E."/>
            <person name="Bernatchez A."/>
            <person name="Tremblay D.M."/>
            <person name="Moineau S."/>
            <person name="Charette S.J."/>
        </authorList>
    </citation>
    <scope>NUCLEOTIDE SEQUENCE [LARGE SCALE GENOMIC DNA]</scope>
</reference>
<organism evidence="13 14">
    <name type="scientific">Aeromonas phage 44RR2.8t.2</name>
    <dbReference type="NCBI Taxonomy" id="1932900"/>
    <lineage>
        <taxon>Viruses</taxon>
        <taxon>Duplodnaviria</taxon>
        <taxon>Heunggongvirae</taxon>
        <taxon>Uroviricota</taxon>
        <taxon>Caudoviricetes</taxon>
        <taxon>Pantevenvirales</taxon>
        <taxon>Straboviridae</taxon>
        <taxon>Biquartavirus</taxon>
        <taxon>Biquartavirus 44RR2</taxon>
    </lineage>
</organism>
<evidence type="ECO:0000256" key="1">
    <source>
        <dbReference type="ARBA" id="ARBA00000185"/>
    </source>
</evidence>
<protein>
    <recommendedName>
        <fullName evidence="4">DNA topoisomerase (ATP-hydrolyzing)</fullName>
        <ecNumber evidence="4">5.6.2.2</ecNumber>
    </recommendedName>
</protein>
<dbReference type="InterPro" id="IPR013759">
    <property type="entry name" value="Topo_IIA_B_C"/>
</dbReference>
<evidence type="ECO:0000256" key="3">
    <source>
        <dbReference type="ARBA" id="ARBA00011080"/>
    </source>
</evidence>
<evidence type="ECO:0000313" key="13">
    <source>
        <dbReference type="EMBL" id="APU00479.1"/>
    </source>
</evidence>
<dbReference type="GO" id="GO:0005524">
    <property type="term" value="F:ATP binding"/>
    <property type="evidence" value="ECO:0007669"/>
    <property type="project" value="UniProtKB-KW"/>
</dbReference>
<evidence type="ECO:0000256" key="9">
    <source>
        <dbReference type="ARBA" id="ARBA00023235"/>
    </source>
</evidence>
<dbReference type="InterPro" id="IPR050634">
    <property type="entry name" value="DNA_Topoisomerase_II"/>
</dbReference>
<dbReference type="Pfam" id="PF16898">
    <property type="entry name" value="TOPRIM_C"/>
    <property type="match status" value="1"/>
</dbReference>
<keyword evidence="8" id="KW-0238">DNA-binding</keyword>
<name>A0A219Y928_9CAUD</name>
<dbReference type="SUPFAM" id="SSF54211">
    <property type="entry name" value="Ribosomal protein S5 domain 2-like"/>
    <property type="match status" value="1"/>
</dbReference>
<feature type="domain" description="C-terminal associated" evidence="12">
    <location>
        <begin position="521"/>
        <end position="606"/>
    </location>
</feature>